<dbReference type="Proteomes" id="UP000051717">
    <property type="component" value="Unassembled WGS sequence"/>
</dbReference>
<dbReference type="PROSITE" id="PS51257">
    <property type="entry name" value="PROKAR_LIPOPROTEIN"/>
    <property type="match status" value="1"/>
</dbReference>
<dbReference type="EMBL" id="LJUI01000037">
    <property type="protein sequence ID" value="KPK69395.1"/>
    <property type="molecule type" value="Genomic_DNA"/>
</dbReference>
<dbReference type="AlphaFoldDB" id="A0A0S8G8G4"/>
<comment type="caution">
    <text evidence="1">The sequence shown here is derived from an EMBL/GenBank/DDBJ whole genome shotgun (WGS) entry which is preliminary data.</text>
</comment>
<organism evidence="1 2">
    <name type="scientific">candidate division TA06 bacterium SM23_40</name>
    <dbReference type="NCBI Taxonomy" id="1703774"/>
    <lineage>
        <taxon>Bacteria</taxon>
        <taxon>Bacteria division TA06</taxon>
    </lineage>
</organism>
<reference evidence="1 2" key="1">
    <citation type="journal article" date="2015" name="Microbiome">
        <title>Genomic resolution of linkages in carbon, nitrogen, and sulfur cycling among widespread estuary sediment bacteria.</title>
        <authorList>
            <person name="Baker B.J."/>
            <person name="Lazar C.S."/>
            <person name="Teske A.P."/>
            <person name="Dick G.J."/>
        </authorList>
    </citation>
    <scope>NUCLEOTIDE SEQUENCE [LARGE SCALE GENOMIC DNA]</scope>
    <source>
        <strain evidence="1">SM23_40</strain>
    </source>
</reference>
<name>A0A0S8G8G4_UNCT6</name>
<accession>A0A0S8G8G4</accession>
<gene>
    <name evidence="1" type="ORF">AMJ82_05630</name>
</gene>
<proteinExistence type="predicted"/>
<evidence type="ECO:0000313" key="2">
    <source>
        <dbReference type="Proteomes" id="UP000051717"/>
    </source>
</evidence>
<dbReference type="PATRIC" id="fig|1703774.3.peg.2051"/>
<evidence type="ECO:0008006" key="3">
    <source>
        <dbReference type="Google" id="ProtNLM"/>
    </source>
</evidence>
<evidence type="ECO:0000313" key="1">
    <source>
        <dbReference type="EMBL" id="KPK69395.1"/>
    </source>
</evidence>
<protein>
    <recommendedName>
        <fullName evidence="3">Lipocalin-like domain-containing protein</fullName>
    </recommendedName>
</protein>
<sequence length="165" mass="16666">MTPSAKIALGVILGMTLVGCGDDGTGPSTPPDVKGTYDATYSFETTFTGGGSSGTCPGTLRITGQRGQNFSGDFTIQPSDCRAAAGGFTGTVQASGAVTIRGLFEEWINDETGATGLTCSGQAGQNLTGTFSGDELIAESGTVPLTCDDIDYDLEVSVTATRSAP</sequence>